<dbReference type="Gene3D" id="2.60.40.420">
    <property type="entry name" value="Cupredoxins - blue copper proteins"/>
    <property type="match status" value="1"/>
</dbReference>
<name>A0AAX4HKM5_9BACT</name>
<dbReference type="InterPro" id="IPR008972">
    <property type="entry name" value="Cupredoxin"/>
</dbReference>
<evidence type="ECO:0000256" key="6">
    <source>
        <dbReference type="ARBA" id="ARBA00022723"/>
    </source>
</evidence>
<dbReference type="InterPro" id="IPR045187">
    <property type="entry name" value="CcO_II"/>
</dbReference>
<keyword evidence="7" id="KW-1278">Translocase</keyword>
<dbReference type="KEGG" id="psti:SOO65_14025"/>
<accession>A0AAX4HKM5</accession>
<comment type="subcellular location">
    <subcellularLocation>
        <location evidence="1">Membrane</location>
        <topology evidence="1">Multi-pass membrane protein</topology>
    </subcellularLocation>
</comment>
<evidence type="ECO:0000256" key="10">
    <source>
        <dbReference type="ARBA" id="ARBA00023008"/>
    </source>
</evidence>
<dbReference type="InterPro" id="IPR036257">
    <property type="entry name" value="Cyt_c_oxidase_su2_TM_sf"/>
</dbReference>
<evidence type="ECO:0000256" key="4">
    <source>
        <dbReference type="ARBA" id="ARBA00022448"/>
    </source>
</evidence>
<evidence type="ECO:0000256" key="1">
    <source>
        <dbReference type="ARBA" id="ARBA00004141"/>
    </source>
</evidence>
<keyword evidence="15" id="KW-1185">Reference proteome</keyword>
<feature type="transmembrane region" description="Helical" evidence="12">
    <location>
        <begin position="49"/>
        <end position="74"/>
    </location>
</feature>
<evidence type="ECO:0000256" key="3">
    <source>
        <dbReference type="ARBA" id="ARBA00012949"/>
    </source>
</evidence>
<dbReference type="EMBL" id="CP139487">
    <property type="protein sequence ID" value="WPU63808.1"/>
    <property type="molecule type" value="Genomic_DNA"/>
</dbReference>
<dbReference type="GO" id="GO:0004129">
    <property type="term" value="F:cytochrome-c oxidase activity"/>
    <property type="evidence" value="ECO:0007669"/>
    <property type="project" value="UniProtKB-EC"/>
</dbReference>
<dbReference type="InterPro" id="IPR001505">
    <property type="entry name" value="Copper_CuA"/>
</dbReference>
<organism evidence="14 15">
    <name type="scientific">Peredibacter starrii</name>
    <dbReference type="NCBI Taxonomy" id="28202"/>
    <lineage>
        <taxon>Bacteria</taxon>
        <taxon>Pseudomonadati</taxon>
        <taxon>Bdellovibrionota</taxon>
        <taxon>Bacteriovoracia</taxon>
        <taxon>Bacteriovoracales</taxon>
        <taxon>Bacteriovoracaceae</taxon>
        <taxon>Peredibacter</taxon>
    </lineage>
</organism>
<dbReference type="CDD" id="cd13919">
    <property type="entry name" value="CuRO_HCO_II_like_5"/>
    <property type="match status" value="1"/>
</dbReference>
<evidence type="ECO:0000313" key="15">
    <source>
        <dbReference type="Proteomes" id="UP001324634"/>
    </source>
</evidence>
<dbReference type="PANTHER" id="PTHR22888">
    <property type="entry name" value="CYTOCHROME C OXIDASE, SUBUNIT II"/>
    <property type="match status" value="1"/>
</dbReference>
<evidence type="ECO:0000313" key="14">
    <source>
        <dbReference type="EMBL" id="WPU63808.1"/>
    </source>
</evidence>
<keyword evidence="6" id="KW-0479">Metal-binding</keyword>
<keyword evidence="9 12" id="KW-1133">Transmembrane helix</keyword>
<dbReference type="PANTHER" id="PTHR22888:SF9">
    <property type="entry name" value="CYTOCHROME C OXIDASE SUBUNIT 2"/>
    <property type="match status" value="1"/>
</dbReference>
<gene>
    <name evidence="14" type="ORF">SOO65_14025</name>
</gene>
<comment type="similarity">
    <text evidence="2">Belongs to the cytochrome c oxidase subunit 2 family.</text>
</comment>
<dbReference type="GO" id="GO:0005507">
    <property type="term" value="F:copper ion binding"/>
    <property type="evidence" value="ECO:0007669"/>
    <property type="project" value="InterPro"/>
</dbReference>
<sequence>MDISFSERLIGMIATGTELIVKAEESMGFWQRISPPEDISSTGHLIEWLFFYTTYVNIFWFALVCFGIFGFSFLYSKKRHAKPLYTHGNEKKHLLLTAAIGLGVFLSVDMVITKVSTRDLKEVFWNFPENDPDTIKVQVLAQQWAWNFRHAGKDGEFNTADDVVELNNLVVPVGKKVMIQMTSKDVIHAFYLPNARIKADAIPGRFAKLWFDTNKTGKFEIACAEMCGNHHYLMKAQLTVLSAEDYERWTNESQERAIATNDTENMDLRWGWQWGSK</sequence>
<dbReference type="PROSITE" id="PS00078">
    <property type="entry name" value="COX2"/>
    <property type="match status" value="1"/>
</dbReference>
<keyword evidence="5 12" id="KW-0812">Transmembrane</keyword>
<keyword evidence="4" id="KW-0813">Transport</keyword>
<dbReference type="Pfam" id="PF00116">
    <property type="entry name" value="COX2"/>
    <property type="match status" value="1"/>
</dbReference>
<dbReference type="AlphaFoldDB" id="A0AAX4HKM5"/>
<keyword evidence="10" id="KW-0186">Copper</keyword>
<dbReference type="InterPro" id="IPR002429">
    <property type="entry name" value="CcO_II-like_C"/>
</dbReference>
<keyword evidence="11 12" id="KW-0472">Membrane</keyword>
<dbReference type="GO" id="GO:0042773">
    <property type="term" value="P:ATP synthesis coupled electron transport"/>
    <property type="evidence" value="ECO:0007669"/>
    <property type="project" value="TreeGrafter"/>
</dbReference>
<dbReference type="Proteomes" id="UP001324634">
    <property type="component" value="Chromosome"/>
</dbReference>
<keyword evidence="8" id="KW-0249">Electron transport</keyword>
<dbReference type="PROSITE" id="PS50857">
    <property type="entry name" value="COX2_CUA"/>
    <property type="match status" value="1"/>
</dbReference>
<dbReference type="EC" id="7.1.1.9" evidence="3"/>
<evidence type="ECO:0000259" key="13">
    <source>
        <dbReference type="PROSITE" id="PS50857"/>
    </source>
</evidence>
<dbReference type="RefSeq" id="WP_321391243.1">
    <property type="nucleotide sequence ID" value="NZ_CP139487.1"/>
</dbReference>
<reference evidence="14 15" key="1">
    <citation type="submission" date="2023-11" db="EMBL/GenBank/DDBJ databases">
        <title>Peredibacter starrii A3.12.</title>
        <authorList>
            <person name="Mitchell R.J."/>
        </authorList>
    </citation>
    <scope>NUCLEOTIDE SEQUENCE [LARGE SCALE GENOMIC DNA]</scope>
    <source>
        <strain evidence="14 15">A3.12</strain>
    </source>
</reference>
<proteinExistence type="inferred from homology"/>
<evidence type="ECO:0000256" key="5">
    <source>
        <dbReference type="ARBA" id="ARBA00022692"/>
    </source>
</evidence>
<feature type="domain" description="Cytochrome oxidase subunit II copper A binding" evidence="13">
    <location>
        <begin position="132"/>
        <end position="252"/>
    </location>
</feature>
<evidence type="ECO:0000256" key="12">
    <source>
        <dbReference type="SAM" id="Phobius"/>
    </source>
</evidence>
<evidence type="ECO:0000256" key="2">
    <source>
        <dbReference type="ARBA" id="ARBA00007866"/>
    </source>
</evidence>
<evidence type="ECO:0000256" key="7">
    <source>
        <dbReference type="ARBA" id="ARBA00022967"/>
    </source>
</evidence>
<feature type="transmembrane region" description="Helical" evidence="12">
    <location>
        <begin position="94"/>
        <end position="112"/>
    </location>
</feature>
<dbReference type="SUPFAM" id="SSF81464">
    <property type="entry name" value="Cytochrome c oxidase subunit II-like, transmembrane region"/>
    <property type="match status" value="1"/>
</dbReference>
<evidence type="ECO:0000256" key="9">
    <source>
        <dbReference type="ARBA" id="ARBA00022989"/>
    </source>
</evidence>
<evidence type="ECO:0000256" key="11">
    <source>
        <dbReference type="ARBA" id="ARBA00023136"/>
    </source>
</evidence>
<dbReference type="SUPFAM" id="SSF49503">
    <property type="entry name" value="Cupredoxins"/>
    <property type="match status" value="1"/>
</dbReference>
<protein>
    <recommendedName>
        <fullName evidence="3">cytochrome-c oxidase</fullName>
        <ecNumber evidence="3">7.1.1.9</ecNumber>
    </recommendedName>
</protein>
<evidence type="ECO:0000256" key="8">
    <source>
        <dbReference type="ARBA" id="ARBA00022982"/>
    </source>
</evidence>
<dbReference type="GO" id="GO:0016020">
    <property type="term" value="C:membrane"/>
    <property type="evidence" value="ECO:0007669"/>
    <property type="project" value="UniProtKB-SubCell"/>
</dbReference>